<dbReference type="EMBL" id="BAAFGK010000002">
    <property type="protein sequence ID" value="GAB0056491.1"/>
    <property type="molecule type" value="Genomic_DNA"/>
</dbReference>
<proteinExistence type="predicted"/>
<protein>
    <submittedName>
        <fullName evidence="1">Uncharacterized protein</fullName>
    </submittedName>
</protein>
<dbReference type="RefSeq" id="WP_420904198.1">
    <property type="nucleotide sequence ID" value="NZ_BAAFGK010000002.1"/>
</dbReference>
<keyword evidence="2" id="KW-1185">Reference proteome</keyword>
<evidence type="ECO:0000313" key="2">
    <source>
        <dbReference type="Proteomes" id="UP001628193"/>
    </source>
</evidence>
<accession>A0ABQ0C6H7</accession>
<evidence type="ECO:0000313" key="1">
    <source>
        <dbReference type="EMBL" id="GAB0056491.1"/>
    </source>
</evidence>
<name>A0ABQ0C6H7_9PROT</name>
<comment type="caution">
    <text evidence="1">The sequence shown here is derived from an EMBL/GenBank/DDBJ whole genome shotgun (WGS) entry which is preliminary data.</text>
</comment>
<dbReference type="Proteomes" id="UP001628193">
    <property type="component" value="Unassembled WGS sequence"/>
</dbReference>
<sequence length="126" mass="14291">MSNEQDSEQSDDYHLRFQIATPEFSAEQDRQHAEAMESLRAALDAGRKWDGAIRAVKIPAGPFRELVLADFLKVLLAERHFQGGGRLKEIAREIGAPMELLVAMKEEMLREVSDSAQEAYRMTRQS</sequence>
<reference evidence="1 2" key="2">
    <citation type="submission" date="2024-09" db="EMBL/GenBank/DDBJ databases">
        <title>Draft genome sequence of Candidatus Magnetaquicoccaceae bacterium FCR-1.</title>
        <authorList>
            <person name="Shimoshige H."/>
            <person name="Shimamura S."/>
            <person name="Taoka A."/>
            <person name="Kobayashi H."/>
            <person name="Maekawa T."/>
        </authorList>
    </citation>
    <scope>NUCLEOTIDE SEQUENCE [LARGE SCALE GENOMIC DNA]</scope>
    <source>
        <strain evidence="1 2">FCR-1</strain>
    </source>
</reference>
<gene>
    <name evidence="1" type="ORF">SIID45300_00799</name>
</gene>
<organism evidence="1 2">
    <name type="scientific">Candidatus Magnetaquiglobus chichijimensis</name>
    <dbReference type="NCBI Taxonomy" id="3141448"/>
    <lineage>
        <taxon>Bacteria</taxon>
        <taxon>Pseudomonadati</taxon>
        <taxon>Pseudomonadota</taxon>
        <taxon>Magnetococcia</taxon>
        <taxon>Magnetococcales</taxon>
        <taxon>Candidatus Magnetaquicoccaceae</taxon>
        <taxon>Candidatus Magnetaquiglobus</taxon>
    </lineage>
</organism>
<reference evidence="1 2" key="1">
    <citation type="submission" date="2024-05" db="EMBL/GenBank/DDBJ databases">
        <authorList>
            <consortium name="Candidatus Magnetaquicoccaceae bacterium FCR-1 genome sequencing consortium"/>
            <person name="Shimoshige H."/>
            <person name="Shimamura S."/>
            <person name="Taoka A."/>
            <person name="Kobayashi H."/>
            <person name="Maekawa T."/>
        </authorList>
    </citation>
    <scope>NUCLEOTIDE SEQUENCE [LARGE SCALE GENOMIC DNA]</scope>
    <source>
        <strain evidence="1 2">FCR-1</strain>
    </source>
</reference>